<reference evidence="2 3" key="1">
    <citation type="submission" date="2020-10" db="EMBL/GenBank/DDBJ databases">
        <title>Sequencing the genomes of 1000 actinobacteria strains.</title>
        <authorList>
            <person name="Klenk H.-P."/>
        </authorList>
    </citation>
    <scope>NUCLEOTIDE SEQUENCE [LARGE SCALE GENOMIC DNA]</scope>
    <source>
        <strain evidence="2 3">DSM 41803</strain>
    </source>
</reference>
<dbReference type="Proteomes" id="UP000629287">
    <property type="component" value="Unassembled WGS sequence"/>
</dbReference>
<proteinExistence type="predicted"/>
<evidence type="ECO:0000313" key="2">
    <source>
        <dbReference type="EMBL" id="MBE1600257.1"/>
    </source>
</evidence>
<keyword evidence="1" id="KW-0732">Signal</keyword>
<comment type="caution">
    <text evidence="2">The sequence shown here is derived from an EMBL/GenBank/DDBJ whole genome shotgun (WGS) entry which is preliminary data.</text>
</comment>
<name>A0A8I0PAC6_9ACTN</name>
<keyword evidence="3" id="KW-1185">Reference proteome</keyword>
<evidence type="ECO:0000313" key="3">
    <source>
        <dbReference type="Proteomes" id="UP000629287"/>
    </source>
</evidence>
<dbReference type="RefSeq" id="WP_192781740.1">
    <property type="nucleotide sequence ID" value="NZ_JADBGF010000001.1"/>
</dbReference>
<dbReference type="InterPro" id="IPR027417">
    <property type="entry name" value="P-loop_NTPase"/>
</dbReference>
<feature type="chain" id="PRO_5038445877" description="NACHT domain-containing protein" evidence="1">
    <location>
        <begin position="17"/>
        <end position="1553"/>
    </location>
</feature>
<feature type="signal peptide" evidence="1">
    <location>
        <begin position="1"/>
        <end position="16"/>
    </location>
</feature>
<dbReference type="EMBL" id="JADBGF010000001">
    <property type="protein sequence ID" value="MBE1600257.1"/>
    <property type="molecule type" value="Genomic_DNA"/>
</dbReference>
<organism evidence="2 3">
    <name type="scientific">Streptomyces stelliscabiei</name>
    <dbReference type="NCBI Taxonomy" id="146820"/>
    <lineage>
        <taxon>Bacteria</taxon>
        <taxon>Bacillati</taxon>
        <taxon>Actinomycetota</taxon>
        <taxon>Actinomycetes</taxon>
        <taxon>Kitasatosporales</taxon>
        <taxon>Streptomycetaceae</taxon>
        <taxon>Streptomyces</taxon>
    </lineage>
</organism>
<dbReference type="GeneID" id="86830906"/>
<gene>
    <name evidence="2" type="ORF">H4687_006386</name>
</gene>
<protein>
    <recommendedName>
        <fullName evidence="4">NACHT domain-containing protein</fullName>
    </recommendedName>
</protein>
<evidence type="ECO:0008006" key="4">
    <source>
        <dbReference type="Google" id="ProtNLM"/>
    </source>
</evidence>
<accession>A0A8I0PAC6</accession>
<dbReference type="SUPFAM" id="SSF52540">
    <property type="entry name" value="P-loop containing nucleoside triphosphate hydrolases"/>
    <property type="match status" value="1"/>
</dbReference>
<sequence length="1553" mass="167315">MAAWFAVAALAGQAAAAVPGLWSGQVRRIACETGDPVDDCRVETADGTALAIQAKRTIRLSAKDKSEFAKTVKQFVQQHLLPDHEDDRLVLVTTSEASGSVRNDLRRVLELIQGAAPSTSTADLRFTKGQQTAYDTFVTHAYKEWEQRCGALPTSAELESLLRVSHVWVSDVEKGMLGEREALDRLRAMVIMEPGQAGAAWEVLVGICAELAISRTDSDQRRLQASLIESGIALATVRDFTADVERLSDWTRENLDRLEDGLTTIPTPQGPVEIQRGASADLISRSVQESFLVEGDPGVGKTVVLHDLARAGLAGQRPVLFLAVGGLAATSNGSLQAELGLRHALIDVLAQWSPGSNGLLVIDALDAARTDSTAELWRTVIADVRRRCPDWRVVASIRTWDLRHSRQWRALFPASAASVGDLSDQELEQAGISFQQLGDVLGSTTAAQRQLLRNSFNLRLAAELLLDGATARELTGVGSRLDLLERYWEARVMSGEGGFARANVLSRFCALAASDRRLRVPSLQLLQGDSAAESAMQTLLSRSVLVPVPGIAAGAGLGPVQFAHHVLFDYAVAVTHLASFSDASSGEGLVGCLSVDPNLMLFARPSVGIYLQLAWERGPEVFCALAMQLADAQIPSMAVTAMADVLARGTKDVADLEPLLASVDEGSAEAQRILGMAAVAVSLALKKNAPTDRDVWAAIAERLSRRANSAGAALRILVYDLSAEADSLGGEALGLCGVAARRLLEQLWGQPSSVLTRLAITAVIATSSSDQEAVYSLLRRALEPAQLQERGYNDLFALSDGVSRLIAQLPDMVSELYVATMSYEEESTEATLLGSGVVLSMRSNRRQDFGASKYHLVKAFPDVLRWDTGKAAAILTELSRHGRPELLMHQADLAGGTAEILLDDSRAWDYGSSYTDEDLLALLDAFQSHVSATESADFPALIQAVISAPQAACVWRRLLKTAVSNPALRETLFPQPEAIVTQLLVPDLLGYAVELVHQVHPDLEPHVRTAFEAALLTLKPPVPEVENTKEGRLAFRRYRRFVEALSPDHVATPALRADRSSRPYVQPVQDWEWQVGTDQDVDANQDEGGAGSVVRSLTAQLKKFADAHLNETPDAAAITTCENAVTELQNAVPEVSGQLSSDAEDVIALAVEIWTRNTQAPVEVLTRARDILLTMAASPRPQPTDQNSNFDMLIPAGPRGEAARGLLQVSRVPEAYSPSVADALKALAVDPVAYVRHVIARAAGYLRGTEPETAWEVLDGIADCDGDEAVLAAAVTSACFYMGDPERGIVLLAKVMERVAPNQHRDSAAAACATAAGALWVYHATPGADTALTYMTNTWSGVNAWSSCLHQLRDSGALTSADDSVRLRALGLFTSISQPALATTERLISLQPSLAEADTVRLKDELHLLDTLAFQLYAASGAIDHAKQEPLAEQVRLVDEASNLLQNLAAVPVPTVVHHLVELYEHVLDFRPQIALLAVRDILTQVGTSSGYTGDSLGIAICVRFVERLVADHRGILQVPSNLTALREICDTFIDVGWPQAYSLVFGIEQIFR</sequence>
<evidence type="ECO:0000256" key="1">
    <source>
        <dbReference type="SAM" id="SignalP"/>
    </source>
</evidence>